<keyword evidence="2" id="KW-1185">Reference proteome</keyword>
<reference evidence="1 2" key="1">
    <citation type="submission" date="2018-08" db="EMBL/GenBank/DDBJ databases">
        <authorList>
            <person name="Laetsch R D."/>
            <person name="Stevens L."/>
            <person name="Kumar S."/>
            <person name="Blaxter L. M."/>
        </authorList>
    </citation>
    <scope>NUCLEOTIDE SEQUENCE [LARGE SCALE GENOMIC DNA]</scope>
</reference>
<dbReference type="EMBL" id="UPTC01000848">
    <property type="protein sequence ID" value="VBB30339.1"/>
    <property type="molecule type" value="Genomic_DNA"/>
</dbReference>
<dbReference type="Proteomes" id="UP000276991">
    <property type="component" value="Unassembled WGS sequence"/>
</dbReference>
<accession>A0A498SMC8</accession>
<organism evidence="1 2">
    <name type="scientific">Acanthocheilonema viteae</name>
    <name type="common">Filarial nematode worm</name>
    <name type="synonym">Dipetalonema viteae</name>
    <dbReference type="NCBI Taxonomy" id="6277"/>
    <lineage>
        <taxon>Eukaryota</taxon>
        <taxon>Metazoa</taxon>
        <taxon>Ecdysozoa</taxon>
        <taxon>Nematoda</taxon>
        <taxon>Chromadorea</taxon>
        <taxon>Rhabditida</taxon>
        <taxon>Spirurina</taxon>
        <taxon>Spiruromorpha</taxon>
        <taxon>Filarioidea</taxon>
        <taxon>Onchocercidae</taxon>
        <taxon>Acanthocheilonema</taxon>
    </lineage>
</organism>
<evidence type="ECO:0000313" key="2">
    <source>
        <dbReference type="Proteomes" id="UP000276991"/>
    </source>
</evidence>
<dbReference type="STRING" id="6277.A0A498SMC8"/>
<protein>
    <submittedName>
        <fullName evidence="1">Uncharacterized protein</fullName>
    </submittedName>
</protein>
<evidence type="ECO:0000313" key="1">
    <source>
        <dbReference type="EMBL" id="VBB30339.1"/>
    </source>
</evidence>
<gene>
    <name evidence="1" type="ORF">NAV_LOCUS5130</name>
</gene>
<dbReference type="OrthoDB" id="10031169at2759"/>
<name>A0A498SMC8_ACAVI</name>
<dbReference type="AlphaFoldDB" id="A0A498SMC8"/>
<proteinExistence type="predicted"/>
<sequence>MGRDIECKMNHLTVLLISPAIIPLDVAVIDVPDRRVFILSNETEMIPLKHNGLIVLDPDRRTHTIIVYEPEIYLRFVQCIEVSSCSAFLKPETMKRISDDFCWAFLGDHFSIPENMPQKARIWMQFMQILSGTKVPPLSDGYISIYDQLENSDSHQIISSNSFELTFTGNY</sequence>